<accession>A0ABP1H764</accession>
<name>A0ABP1H764_9EUKA</name>
<proteinExistence type="predicted"/>
<protein>
    <submittedName>
        <fullName evidence="1">Hypothetical_protein</fullName>
    </submittedName>
</protein>
<reference evidence="1 2" key="1">
    <citation type="submission" date="2024-07" db="EMBL/GenBank/DDBJ databases">
        <authorList>
            <person name="Akdeniz Z."/>
        </authorList>
    </citation>
    <scope>NUCLEOTIDE SEQUENCE [LARGE SCALE GENOMIC DNA]</scope>
</reference>
<sequence>MFKLVFKTSFRFCKWTALQLVEGVSINKQLQQIKQDEPLSLVKQALNYMAHKGFFHNDIQWRHLALMISDDQSQLLPIFIDLTDVSVKQIQNNNQKDQAYLRDFIEKQIIILKETLSDTCLMTIE</sequence>
<comment type="caution">
    <text evidence="1">The sequence shown here is derived from an EMBL/GenBank/DDBJ whole genome shotgun (WGS) entry which is preliminary data.</text>
</comment>
<dbReference type="EMBL" id="CAXDID020000021">
    <property type="protein sequence ID" value="CAL5987826.1"/>
    <property type="molecule type" value="Genomic_DNA"/>
</dbReference>
<dbReference type="Proteomes" id="UP001642409">
    <property type="component" value="Unassembled WGS sequence"/>
</dbReference>
<evidence type="ECO:0000313" key="1">
    <source>
        <dbReference type="EMBL" id="CAL5987826.1"/>
    </source>
</evidence>
<organism evidence="1 2">
    <name type="scientific">Hexamita inflata</name>
    <dbReference type="NCBI Taxonomy" id="28002"/>
    <lineage>
        <taxon>Eukaryota</taxon>
        <taxon>Metamonada</taxon>
        <taxon>Diplomonadida</taxon>
        <taxon>Hexamitidae</taxon>
        <taxon>Hexamitinae</taxon>
        <taxon>Hexamita</taxon>
    </lineage>
</organism>
<evidence type="ECO:0000313" key="2">
    <source>
        <dbReference type="Proteomes" id="UP001642409"/>
    </source>
</evidence>
<keyword evidence="2" id="KW-1185">Reference proteome</keyword>
<gene>
    <name evidence="1" type="ORF">HINF_LOCUS10086</name>
</gene>